<dbReference type="WBParaSite" id="ES5_v2.g362.t1">
    <property type="protein sequence ID" value="ES5_v2.g362.t1"/>
    <property type="gene ID" value="ES5_v2.g362"/>
</dbReference>
<protein>
    <submittedName>
        <fullName evidence="2">Uncharacterized protein</fullName>
    </submittedName>
</protein>
<reference evidence="2" key="1">
    <citation type="submission" date="2022-11" db="UniProtKB">
        <authorList>
            <consortium name="WormBaseParasite"/>
        </authorList>
    </citation>
    <scope>IDENTIFICATION</scope>
</reference>
<dbReference type="Proteomes" id="UP000887579">
    <property type="component" value="Unplaced"/>
</dbReference>
<evidence type="ECO:0000313" key="1">
    <source>
        <dbReference type="Proteomes" id="UP000887579"/>
    </source>
</evidence>
<sequence length="201" mass="23789">MFTWLHQYRVLNLRFFLRFLAFSLNILFLIVICTELFDTTDGIFADNQKQRNTLCGSNCEKCLGRPFRLPADVWTIYAKVLCFFFNLWLLSRLSVIFFPLFRGNYLYEHQEELYTFRTNIVFISLFNFLPLLLLGSAECQYARQFFLIAPVLIFVAVLSDRLFVRANDYFQLAADGVVAQGQWQEDIQWDQNVEQQNLLPE</sequence>
<proteinExistence type="predicted"/>
<organism evidence="1 2">
    <name type="scientific">Panagrolaimus sp. ES5</name>
    <dbReference type="NCBI Taxonomy" id="591445"/>
    <lineage>
        <taxon>Eukaryota</taxon>
        <taxon>Metazoa</taxon>
        <taxon>Ecdysozoa</taxon>
        <taxon>Nematoda</taxon>
        <taxon>Chromadorea</taxon>
        <taxon>Rhabditida</taxon>
        <taxon>Tylenchina</taxon>
        <taxon>Panagrolaimomorpha</taxon>
        <taxon>Panagrolaimoidea</taxon>
        <taxon>Panagrolaimidae</taxon>
        <taxon>Panagrolaimus</taxon>
    </lineage>
</organism>
<evidence type="ECO:0000313" key="2">
    <source>
        <dbReference type="WBParaSite" id="ES5_v2.g362.t1"/>
    </source>
</evidence>
<name>A0AC34GN72_9BILA</name>
<accession>A0AC34GN72</accession>